<feature type="transmembrane region" description="Helical" evidence="1">
    <location>
        <begin position="14"/>
        <end position="33"/>
    </location>
</feature>
<sequence length="170" mass="19676">MVGVKPIVSTLKCLWYWLTGGIALLLIYFYDGAISIPEISKTSDYHLVWRLSSLDWYFLVCLIMILPIARAQMKKLYQKDSTEFETYKDKALRLHHSDAQANHKGRSWSANGVTANPWEYQYSQTQSYKGAADFAYTVVKNLILNILIIIFGPIFLIYAIYKKLRHNKSL</sequence>
<dbReference type="EMBL" id="AYYV01000048">
    <property type="protein sequence ID" value="KRM51466.1"/>
    <property type="molecule type" value="Genomic_DNA"/>
</dbReference>
<evidence type="ECO:0000313" key="3">
    <source>
        <dbReference type="Proteomes" id="UP000051164"/>
    </source>
</evidence>
<keyword evidence="1" id="KW-0472">Membrane</keyword>
<dbReference type="Proteomes" id="UP000051164">
    <property type="component" value="Unassembled WGS sequence"/>
</dbReference>
<feature type="transmembrane region" description="Helical" evidence="1">
    <location>
        <begin position="54"/>
        <end position="73"/>
    </location>
</feature>
<feature type="transmembrane region" description="Helical" evidence="1">
    <location>
        <begin position="142"/>
        <end position="161"/>
    </location>
</feature>
<reference evidence="2 3" key="1">
    <citation type="journal article" date="2015" name="Genome Announc.">
        <title>Expanding the biotechnology potential of lactobacilli through comparative genomics of 213 strains and associated genera.</title>
        <authorList>
            <person name="Sun Z."/>
            <person name="Harris H.M."/>
            <person name="McCann A."/>
            <person name="Guo C."/>
            <person name="Argimon S."/>
            <person name="Zhang W."/>
            <person name="Yang X."/>
            <person name="Jeffery I.B."/>
            <person name="Cooney J.C."/>
            <person name="Kagawa T.F."/>
            <person name="Liu W."/>
            <person name="Song Y."/>
            <person name="Salvetti E."/>
            <person name="Wrobel A."/>
            <person name="Rasinkangas P."/>
            <person name="Parkhill J."/>
            <person name="Rea M.C."/>
            <person name="O'Sullivan O."/>
            <person name="Ritari J."/>
            <person name="Douillard F.P."/>
            <person name="Paul Ross R."/>
            <person name="Yang R."/>
            <person name="Briner A.E."/>
            <person name="Felis G.E."/>
            <person name="de Vos W.M."/>
            <person name="Barrangou R."/>
            <person name="Klaenhammer T.R."/>
            <person name="Caufield P.W."/>
            <person name="Cui Y."/>
            <person name="Zhang H."/>
            <person name="O'Toole P.W."/>
        </authorList>
    </citation>
    <scope>NUCLEOTIDE SEQUENCE [LARGE SCALE GENOMIC DNA]</scope>
    <source>
        <strain evidence="2 3">DSM 20587</strain>
    </source>
</reference>
<organism evidence="2 3">
    <name type="scientific">Lentilactobacillus kefiri DSM 20587 = JCM 5818</name>
    <dbReference type="NCBI Taxonomy" id="1423764"/>
    <lineage>
        <taxon>Bacteria</taxon>
        <taxon>Bacillati</taxon>
        <taxon>Bacillota</taxon>
        <taxon>Bacilli</taxon>
        <taxon>Lactobacillales</taxon>
        <taxon>Lactobacillaceae</taxon>
        <taxon>Lentilactobacillus</taxon>
    </lineage>
</organism>
<keyword evidence="1" id="KW-1133">Transmembrane helix</keyword>
<dbReference type="AlphaFoldDB" id="A0A8E1RIK7"/>
<keyword evidence="1" id="KW-0812">Transmembrane</keyword>
<name>A0A8E1RIK7_LENKE</name>
<comment type="caution">
    <text evidence="2">The sequence shown here is derived from an EMBL/GenBank/DDBJ whole genome shotgun (WGS) entry which is preliminary data.</text>
</comment>
<accession>A0A8E1RIK7</accession>
<evidence type="ECO:0000256" key="1">
    <source>
        <dbReference type="SAM" id="Phobius"/>
    </source>
</evidence>
<evidence type="ECO:0000313" key="2">
    <source>
        <dbReference type="EMBL" id="KRM51466.1"/>
    </source>
</evidence>
<protein>
    <submittedName>
        <fullName evidence="2">Uncharacterized protein</fullName>
    </submittedName>
</protein>
<proteinExistence type="predicted"/>
<dbReference type="GeneID" id="71567478"/>
<gene>
    <name evidence="2" type="ORF">FC95_GL001532</name>
</gene>
<dbReference type="RefSeq" id="WP_056982400.1">
    <property type="nucleotide sequence ID" value="NZ_AYYV01000048.1"/>
</dbReference>